<evidence type="ECO:0000256" key="4">
    <source>
        <dbReference type="RuleBase" id="RU000499"/>
    </source>
</evidence>
<protein>
    <recommendedName>
        <fullName evidence="4">Glutathione peroxidase</fullName>
    </recommendedName>
</protein>
<keyword evidence="2 4" id="KW-0575">Peroxidase</keyword>
<dbReference type="PIRSF" id="PIRSF000303">
    <property type="entry name" value="Glutathion_perox"/>
    <property type="match status" value="1"/>
</dbReference>
<keyword evidence="6" id="KW-1185">Reference proteome</keyword>
<comment type="similarity">
    <text evidence="1 4">Belongs to the glutathione peroxidase family.</text>
</comment>
<dbReference type="InterPro" id="IPR036249">
    <property type="entry name" value="Thioredoxin-like_sf"/>
</dbReference>
<evidence type="ECO:0000256" key="3">
    <source>
        <dbReference type="ARBA" id="ARBA00023002"/>
    </source>
</evidence>
<dbReference type="PROSITE" id="PS51355">
    <property type="entry name" value="GLUTATHIONE_PEROXID_3"/>
    <property type="match status" value="1"/>
</dbReference>
<dbReference type="PANTHER" id="PTHR11592">
    <property type="entry name" value="GLUTATHIONE PEROXIDASE"/>
    <property type="match status" value="1"/>
</dbReference>
<name>A0ABW4KQA7_9BACI</name>
<accession>A0ABW4KQA7</accession>
<dbReference type="PRINTS" id="PR01011">
    <property type="entry name" value="GLUTPROXDASE"/>
</dbReference>
<sequence length="157" mass="18185">MTIYNYTAQLPDGNEILFSRYKGKILLIVNSASKCGFTPQLKELQQLYDTYKDQGLVVLGFPSDQFLNQEYDDINDTLEFCRTRYGVSFPIFAKTQVKGDEAHPLFTFLTTSQRGLLTENIKWNFTKFLIDRQGRVVKRYAPHIHPAKIIPDIEKLL</sequence>
<evidence type="ECO:0000256" key="1">
    <source>
        <dbReference type="ARBA" id="ARBA00006926"/>
    </source>
</evidence>
<reference evidence="6" key="1">
    <citation type="journal article" date="2019" name="Int. J. Syst. Evol. Microbiol.">
        <title>The Global Catalogue of Microorganisms (GCM) 10K type strain sequencing project: providing services to taxonomists for standard genome sequencing and annotation.</title>
        <authorList>
            <consortium name="The Broad Institute Genomics Platform"/>
            <consortium name="The Broad Institute Genome Sequencing Center for Infectious Disease"/>
            <person name="Wu L."/>
            <person name="Ma J."/>
        </authorList>
    </citation>
    <scope>NUCLEOTIDE SEQUENCE [LARGE SCALE GENOMIC DNA]</scope>
    <source>
        <strain evidence="6">CGMCC 1.12295</strain>
    </source>
</reference>
<proteinExistence type="inferred from homology"/>
<dbReference type="RefSeq" id="WP_380775660.1">
    <property type="nucleotide sequence ID" value="NZ_JBHUEO010000087.1"/>
</dbReference>
<dbReference type="GO" id="GO:0004601">
    <property type="term" value="F:peroxidase activity"/>
    <property type="evidence" value="ECO:0007669"/>
    <property type="project" value="UniProtKB-KW"/>
</dbReference>
<comment type="caution">
    <text evidence="5">The sequence shown here is derived from an EMBL/GenBank/DDBJ whole genome shotgun (WGS) entry which is preliminary data.</text>
</comment>
<dbReference type="Pfam" id="PF00255">
    <property type="entry name" value="GSHPx"/>
    <property type="match status" value="1"/>
</dbReference>
<evidence type="ECO:0000256" key="2">
    <source>
        <dbReference type="ARBA" id="ARBA00022559"/>
    </source>
</evidence>
<dbReference type="Gene3D" id="3.40.30.10">
    <property type="entry name" value="Glutaredoxin"/>
    <property type="match status" value="1"/>
</dbReference>
<dbReference type="InterPro" id="IPR000889">
    <property type="entry name" value="Glutathione_peroxidase"/>
</dbReference>
<evidence type="ECO:0000313" key="6">
    <source>
        <dbReference type="Proteomes" id="UP001597301"/>
    </source>
</evidence>
<gene>
    <name evidence="5" type="ORF">ACFSCZ_17245</name>
</gene>
<dbReference type="Proteomes" id="UP001597301">
    <property type="component" value="Unassembled WGS sequence"/>
</dbReference>
<keyword evidence="3 4" id="KW-0560">Oxidoreductase</keyword>
<organism evidence="5 6">
    <name type="scientific">Siminovitchia sediminis</name>
    <dbReference type="NCBI Taxonomy" id="1274353"/>
    <lineage>
        <taxon>Bacteria</taxon>
        <taxon>Bacillati</taxon>
        <taxon>Bacillota</taxon>
        <taxon>Bacilli</taxon>
        <taxon>Bacillales</taxon>
        <taxon>Bacillaceae</taxon>
        <taxon>Siminovitchia</taxon>
    </lineage>
</organism>
<dbReference type="EMBL" id="JBHUEO010000087">
    <property type="protein sequence ID" value="MFD1708430.1"/>
    <property type="molecule type" value="Genomic_DNA"/>
</dbReference>
<dbReference type="SUPFAM" id="SSF52833">
    <property type="entry name" value="Thioredoxin-like"/>
    <property type="match status" value="1"/>
</dbReference>
<evidence type="ECO:0000313" key="5">
    <source>
        <dbReference type="EMBL" id="MFD1708430.1"/>
    </source>
</evidence>
<dbReference type="CDD" id="cd00340">
    <property type="entry name" value="GSH_Peroxidase"/>
    <property type="match status" value="1"/>
</dbReference>
<dbReference type="PANTHER" id="PTHR11592:SF78">
    <property type="entry name" value="GLUTATHIONE PEROXIDASE"/>
    <property type="match status" value="1"/>
</dbReference>